<dbReference type="RefSeq" id="WP_000644400.1">
    <property type="nucleotide sequence ID" value="NZ_CAWMSS010000001.1"/>
</dbReference>
<organism evidence="4 5">
    <name type="scientific">Vibrio mimicus</name>
    <dbReference type="NCBI Taxonomy" id="674"/>
    <lineage>
        <taxon>Bacteria</taxon>
        <taxon>Pseudomonadati</taxon>
        <taxon>Pseudomonadota</taxon>
        <taxon>Gammaproteobacteria</taxon>
        <taxon>Vibrionales</taxon>
        <taxon>Vibrionaceae</taxon>
        <taxon>Vibrio</taxon>
    </lineage>
</organism>
<dbReference type="Gene3D" id="3.40.720.10">
    <property type="entry name" value="Alkaline Phosphatase, subunit A"/>
    <property type="match status" value="1"/>
</dbReference>
<sequence>MKAINIMFDSLTKKYLSAYGNNWTKTPNFKRLAQKTVQFERAYTGSMPCMPARREMHTGRYNFLHRSWGPLEPFDHSLPELLMKKNIYSHCSTDHCHYWHDGGLTYLSRFSSYDMIRGQEGDWWKPQVEGFQHKWDIRRQDRVNRLYVDDEKKHPHVRTFESGMEFLRANKNSDNWLLQLEYFDPHEPFTAPKRFYEMYSLESDEHDWPKYASTQEQSIGIQRDARRHYAAALSMCDYYLGKVLDFLDEHNLWEDTMLIVNTDHGFLLGEHDFFGKNYMPTYQELCNIPLFIWDPRSKQKNQTRYSLVQTIDLMPTLLSYFGLDIPDEVMGKDLAEVIASDKSVREAALFGYFGKHVNVTDGRYVYMRSAQNSTNAPLYNYTLMPSHLFTPFSPEEIKLADETLVSNFRYAQNTPMLRVNANHDLFPNNSCYQFNQHLSWGDLCFDLQNDPQQLQPIQNEEVKTRMLSLMYQLMQEHESPDEQYERLGLPYIKV</sequence>
<dbReference type="GO" id="GO:0008484">
    <property type="term" value="F:sulfuric ester hydrolase activity"/>
    <property type="evidence" value="ECO:0007669"/>
    <property type="project" value="TreeGrafter"/>
</dbReference>
<comment type="caution">
    <text evidence="4">The sequence shown here is derived from an EMBL/GenBank/DDBJ whole genome shotgun (WGS) entry which is preliminary data.</text>
</comment>
<dbReference type="PANTHER" id="PTHR45953">
    <property type="entry name" value="IDURONATE 2-SULFATASE"/>
    <property type="match status" value="1"/>
</dbReference>
<dbReference type="GO" id="GO:0005737">
    <property type="term" value="C:cytoplasm"/>
    <property type="evidence" value="ECO:0007669"/>
    <property type="project" value="TreeGrafter"/>
</dbReference>
<dbReference type="AlphaFoldDB" id="A0A2J9UWX8"/>
<dbReference type="GO" id="GO:0046872">
    <property type="term" value="F:metal ion binding"/>
    <property type="evidence" value="ECO:0007669"/>
    <property type="project" value="UniProtKB-KW"/>
</dbReference>
<dbReference type="OrthoDB" id="9803751at2"/>
<dbReference type="PANTHER" id="PTHR45953:SF1">
    <property type="entry name" value="IDURONATE 2-SULFATASE"/>
    <property type="match status" value="1"/>
</dbReference>
<feature type="domain" description="Sulfatase N-terminal" evidence="3">
    <location>
        <begin position="6"/>
        <end position="322"/>
    </location>
</feature>
<gene>
    <name evidence="4" type="ORF">AL544_008000</name>
</gene>
<keyword evidence="5" id="KW-1185">Reference proteome</keyword>
<accession>A0A2J9UWX8</accession>
<keyword evidence="1" id="KW-0479">Metal-binding</keyword>
<name>A0A2J9UWX8_VIBMI</name>
<dbReference type="InterPro" id="IPR000917">
    <property type="entry name" value="Sulfatase_N"/>
</dbReference>
<keyword evidence="2" id="KW-0378">Hydrolase</keyword>
<dbReference type="CDD" id="cd16148">
    <property type="entry name" value="sulfatase_like"/>
    <property type="match status" value="1"/>
</dbReference>
<protein>
    <submittedName>
        <fullName evidence="4">Sulfatase</fullName>
    </submittedName>
</protein>
<evidence type="ECO:0000313" key="5">
    <source>
        <dbReference type="Proteomes" id="UP000053748"/>
    </source>
</evidence>
<reference evidence="4" key="1">
    <citation type="submission" date="2017-12" db="EMBL/GenBank/DDBJ databases">
        <title>FDA dAtabase for Regulatory Grade micrObial Sequences (FDA-ARGOS): Supporting development and validation of Infectious Disease Dx tests.</title>
        <authorList>
            <person name="Hoffmann M."/>
            <person name="Allard M."/>
            <person name="Evans P."/>
            <person name="Brown E."/>
            <person name="Tallon L.J."/>
            <person name="Sadzewicz L."/>
            <person name="Sengamalay N."/>
            <person name="Ott S."/>
            <person name="Godinez A."/>
            <person name="Nagaraj S."/>
            <person name="Vavikolanu K."/>
            <person name="Aluvathingal J."/>
            <person name="Nadendla S."/>
            <person name="Hobson J."/>
            <person name="Sichtig H."/>
        </authorList>
    </citation>
    <scope>NUCLEOTIDE SEQUENCE [LARGE SCALE GENOMIC DNA]</scope>
    <source>
        <strain evidence="4">FDAARGOS_113</strain>
    </source>
</reference>
<dbReference type="STRING" id="674.VM_06070"/>
<evidence type="ECO:0000259" key="3">
    <source>
        <dbReference type="Pfam" id="PF00884"/>
    </source>
</evidence>
<dbReference type="InterPro" id="IPR017850">
    <property type="entry name" value="Alkaline_phosphatase_core_sf"/>
</dbReference>
<evidence type="ECO:0000313" key="4">
    <source>
        <dbReference type="EMBL" id="PNM56019.1"/>
    </source>
</evidence>
<dbReference type="Pfam" id="PF00884">
    <property type="entry name" value="Sulfatase"/>
    <property type="match status" value="1"/>
</dbReference>
<dbReference type="SUPFAM" id="SSF53649">
    <property type="entry name" value="Alkaline phosphatase-like"/>
    <property type="match status" value="1"/>
</dbReference>
<dbReference type="Proteomes" id="UP000053748">
    <property type="component" value="Unassembled WGS sequence"/>
</dbReference>
<proteinExistence type="predicted"/>
<dbReference type="EMBL" id="LOSJ02000002">
    <property type="protein sequence ID" value="PNM56019.1"/>
    <property type="molecule type" value="Genomic_DNA"/>
</dbReference>
<evidence type="ECO:0000256" key="2">
    <source>
        <dbReference type="ARBA" id="ARBA00022801"/>
    </source>
</evidence>
<evidence type="ECO:0000256" key="1">
    <source>
        <dbReference type="ARBA" id="ARBA00022723"/>
    </source>
</evidence>